<dbReference type="GeneID" id="27311949"/>
<dbReference type="InParanoid" id="A0A0D2ACY9"/>
<feature type="compositionally biased region" description="Low complexity" evidence="2">
    <location>
        <begin position="320"/>
        <end position="335"/>
    </location>
</feature>
<keyword evidence="4" id="KW-1185">Reference proteome</keyword>
<protein>
    <submittedName>
        <fullName evidence="3">Uncharacterized protein</fullName>
    </submittedName>
</protein>
<feature type="compositionally biased region" description="Polar residues" evidence="2">
    <location>
        <begin position="440"/>
        <end position="453"/>
    </location>
</feature>
<dbReference type="STRING" id="253628.A0A0D2ACY9"/>
<dbReference type="HOGENOM" id="CLU_012593_0_0_1"/>
<dbReference type="RefSeq" id="XP_016214657.1">
    <property type="nucleotide sequence ID" value="XM_016357253.1"/>
</dbReference>
<gene>
    <name evidence="3" type="ORF">PV09_03976</name>
</gene>
<feature type="compositionally biased region" description="Polar residues" evidence="2">
    <location>
        <begin position="879"/>
        <end position="893"/>
    </location>
</feature>
<feature type="compositionally biased region" description="Polar residues" evidence="2">
    <location>
        <begin position="186"/>
        <end position="196"/>
    </location>
</feature>
<reference evidence="3 4" key="1">
    <citation type="submission" date="2015-01" db="EMBL/GenBank/DDBJ databases">
        <title>The Genome Sequence of Ochroconis gallopava CBS43764.</title>
        <authorList>
            <consortium name="The Broad Institute Genomics Platform"/>
            <person name="Cuomo C."/>
            <person name="de Hoog S."/>
            <person name="Gorbushina A."/>
            <person name="Stielow B."/>
            <person name="Teixiera M."/>
            <person name="Abouelleil A."/>
            <person name="Chapman S.B."/>
            <person name="Priest M."/>
            <person name="Young S.K."/>
            <person name="Wortman J."/>
            <person name="Nusbaum C."/>
            <person name="Birren B."/>
        </authorList>
    </citation>
    <scope>NUCLEOTIDE SEQUENCE [LARGE SCALE GENOMIC DNA]</scope>
    <source>
        <strain evidence="3 4">CBS 43764</strain>
    </source>
</reference>
<evidence type="ECO:0000313" key="4">
    <source>
        <dbReference type="Proteomes" id="UP000053259"/>
    </source>
</evidence>
<dbReference type="Proteomes" id="UP000053259">
    <property type="component" value="Unassembled WGS sequence"/>
</dbReference>
<feature type="region of interest" description="Disordered" evidence="2">
    <location>
        <begin position="1"/>
        <end position="541"/>
    </location>
</feature>
<feature type="coiled-coil region" evidence="1">
    <location>
        <begin position="541"/>
        <end position="568"/>
    </location>
</feature>
<dbReference type="OrthoDB" id="4155914at2759"/>
<dbReference type="VEuPathDB" id="FungiDB:PV09_03976"/>
<feature type="compositionally biased region" description="Low complexity" evidence="2">
    <location>
        <begin position="8"/>
        <end position="21"/>
    </location>
</feature>
<feature type="compositionally biased region" description="Polar residues" evidence="2">
    <location>
        <begin position="341"/>
        <end position="357"/>
    </location>
</feature>
<feature type="compositionally biased region" description="Polar residues" evidence="2">
    <location>
        <begin position="137"/>
        <end position="146"/>
    </location>
</feature>
<keyword evidence="1" id="KW-0175">Coiled coil</keyword>
<evidence type="ECO:0000256" key="1">
    <source>
        <dbReference type="SAM" id="Coils"/>
    </source>
</evidence>
<feature type="compositionally biased region" description="Polar residues" evidence="2">
    <location>
        <begin position="206"/>
        <end position="215"/>
    </location>
</feature>
<feature type="compositionally biased region" description="Gly residues" evidence="2">
    <location>
        <begin position="864"/>
        <end position="875"/>
    </location>
</feature>
<dbReference type="EMBL" id="KN847539">
    <property type="protein sequence ID" value="KIW04788.1"/>
    <property type="molecule type" value="Genomic_DNA"/>
</dbReference>
<proteinExistence type="predicted"/>
<accession>A0A0D2ACY9</accession>
<sequence length="940" mass="101344">MKAKIFGSSKSKPSAADPSSAYHSSLAGQQQQRASSPAYPQQGAQAFAASTSQNTLERSPSLRQSSSAFASQRPPPAFDGGASPQTIAEQRIIENRGSVYFNQAGPPPQGHQQLQPVVQEKEHKRGIRDKLGFGHSSKPSQDVPKQSNNSGGAGALGRSLSVSKKRESLPEKYYNQPDPRSPYRRSANSSQNLLNTHTEEDEETQRNVFGQQQHYSGVPPPPPAKESDYEPRYSQQPAPPSAYYQDPRSIGRVQTDPSLQQTHIGNVELRNPIGQGYQYKDESAQSAQDQYHVYQQAGHPDDEATPGTPYQASSDDVARYSYSQQQPPAYSTQQQHGRVPSGQSNQPELYYPQPSTGRDSEKYRPPSQLGQFAGPQQEPPSYDKSTNSLYLQAPHRGTSIDQPPSPLAPSTTATQPGHESVPPPPSPQPPSTADSAQSSLDSMPNQSTRSGNTMRAEKAAAVAAAAASAGSRESSGQFPPPVPSHRQGVAAFGANVVPSGSQGAPFRGQQGPVAAAAAAGQQKGRDSPAPEQQQMAPVELADEEASSLLQLQKEHKELREKYQKVKKYYFEKEAQVHSLQNTLAHQRLAASRTSLDDSEYAARFSRLDGLITQLSFSIRKSWKTIPEFLQRTVNKDALTTGKQEMTAVGKAYMSHWLVSNLFDMYFHPSLELGLSKDLKEIWNNVRKYCPPFQSGEEEEALNSKLVNWRMTTIDGLQERLRAPEAATHRSRLVEMLNEKMVGDMSLLLADPAPPDLAGGISMIIDLAVTVAQHIPMESRDVSVEYYYPGTPIATDLMKIENGIPALTTPVAPAETSPSSAGGGDIGDHASVKSTDTRESSAADQTRDSTDGGAASREEKKARGMFGGLMSGGSGGAKIQKQQPTSGTPTSKSVSGMAAAATSGGRETPAKEEKVRLCVGMGVQIRGRIVLAKAPVYGMSA</sequence>
<name>A0A0D2ACY9_9PEZI</name>
<feature type="compositionally biased region" description="Low complexity" evidence="2">
    <location>
        <begin position="459"/>
        <end position="469"/>
    </location>
</feature>
<feature type="compositionally biased region" description="Polar residues" evidence="2">
    <location>
        <begin position="22"/>
        <end position="70"/>
    </location>
</feature>
<dbReference type="AlphaFoldDB" id="A0A0D2ACY9"/>
<feature type="compositionally biased region" description="Polar residues" evidence="2">
    <location>
        <begin position="255"/>
        <end position="264"/>
    </location>
</feature>
<feature type="compositionally biased region" description="Low complexity" evidence="2">
    <location>
        <begin position="508"/>
        <end position="522"/>
    </location>
</feature>
<feature type="compositionally biased region" description="Basic and acidic residues" evidence="2">
    <location>
        <begin position="825"/>
        <end position="861"/>
    </location>
</feature>
<evidence type="ECO:0000256" key="2">
    <source>
        <dbReference type="SAM" id="MobiDB-lite"/>
    </source>
</evidence>
<evidence type="ECO:0000313" key="3">
    <source>
        <dbReference type="EMBL" id="KIW04788.1"/>
    </source>
</evidence>
<feature type="compositionally biased region" description="Basic and acidic residues" evidence="2">
    <location>
        <begin position="119"/>
        <end position="132"/>
    </location>
</feature>
<organism evidence="3 4">
    <name type="scientific">Verruconis gallopava</name>
    <dbReference type="NCBI Taxonomy" id="253628"/>
    <lineage>
        <taxon>Eukaryota</taxon>
        <taxon>Fungi</taxon>
        <taxon>Dikarya</taxon>
        <taxon>Ascomycota</taxon>
        <taxon>Pezizomycotina</taxon>
        <taxon>Dothideomycetes</taxon>
        <taxon>Pleosporomycetidae</taxon>
        <taxon>Venturiales</taxon>
        <taxon>Sympoventuriaceae</taxon>
        <taxon>Verruconis</taxon>
    </lineage>
</organism>
<feature type="region of interest" description="Disordered" evidence="2">
    <location>
        <begin position="808"/>
        <end position="912"/>
    </location>
</feature>
<feature type="compositionally biased region" description="Pro residues" evidence="2">
    <location>
        <begin position="421"/>
        <end position="430"/>
    </location>
</feature>